<reference evidence="3" key="1">
    <citation type="submission" date="2022-11" db="UniProtKB">
        <authorList>
            <consortium name="WormBaseParasite"/>
        </authorList>
    </citation>
    <scope>IDENTIFICATION</scope>
</reference>
<dbReference type="WBParaSite" id="PDA_v2.g7552.t1">
    <property type="protein sequence ID" value="PDA_v2.g7552.t1"/>
    <property type="gene ID" value="PDA_v2.g7552"/>
</dbReference>
<dbReference type="InterPro" id="IPR008974">
    <property type="entry name" value="TRAF-like"/>
</dbReference>
<evidence type="ECO:0000313" key="3">
    <source>
        <dbReference type="WBParaSite" id="PDA_v2.g7552.t1"/>
    </source>
</evidence>
<feature type="domain" description="BTB" evidence="1">
    <location>
        <begin position="161"/>
        <end position="274"/>
    </location>
</feature>
<evidence type="ECO:0000259" key="1">
    <source>
        <dbReference type="SMART" id="SM00225"/>
    </source>
</evidence>
<dbReference type="Gene3D" id="2.60.210.10">
    <property type="entry name" value="Apoptosis, Tumor Necrosis Factor Receptor Associated Protein 2, Chain A"/>
    <property type="match status" value="1"/>
</dbReference>
<dbReference type="InterPro" id="IPR000210">
    <property type="entry name" value="BTB/POZ_dom"/>
</dbReference>
<dbReference type="Gene3D" id="3.30.710.10">
    <property type="entry name" value="Potassium Channel Kv1.1, Chain A"/>
    <property type="match status" value="1"/>
</dbReference>
<dbReference type="PANTHER" id="PTHR26379:SF187">
    <property type="entry name" value="OS07G0655300 PROTEIN"/>
    <property type="match status" value="1"/>
</dbReference>
<dbReference type="CDD" id="cd00121">
    <property type="entry name" value="MATH"/>
    <property type="match status" value="1"/>
</dbReference>
<keyword evidence="2" id="KW-1185">Reference proteome</keyword>
<dbReference type="GO" id="GO:0016567">
    <property type="term" value="P:protein ubiquitination"/>
    <property type="evidence" value="ECO:0007669"/>
    <property type="project" value="InterPro"/>
</dbReference>
<dbReference type="Pfam" id="PF22486">
    <property type="entry name" value="MATH_2"/>
    <property type="match status" value="1"/>
</dbReference>
<dbReference type="Pfam" id="PF00651">
    <property type="entry name" value="BTB"/>
    <property type="match status" value="1"/>
</dbReference>
<dbReference type="PANTHER" id="PTHR26379">
    <property type="entry name" value="BTB/POZ AND MATH DOMAIN-CONTAINING PROTEIN 1"/>
    <property type="match status" value="1"/>
</dbReference>
<dbReference type="InterPro" id="IPR045005">
    <property type="entry name" value="BPM1-6"/>
</dbReference>
<protein>
    <submittedName>
        <fullName evidence="3">BTB domain-containing protein</fullName>
    </submittedName>
</protein>
<organism evidence="2 3">
    <name type="scientific">Panagrolaimus davidi</name>
    <dbReference type="NCBI Taxonomy" id="227884"/>
    <lineage>
        <taxon>Eukaryota</taxon>
        <taxon>Metazoa</taxon>
        <taxon>Ecdysozoa</taxon>
        <taxon>Nematoda</taxon>
        <taxon>Chromadorea</taxon>
        <taxon>Rhabditida</taxon>
        <taxon>Tylenchina</taxon>
        <taxon>Panagrolaimomorpha</taxon>
        <taxon>Panagrolaimoidea</taxon>
        <taxon>Panagrolaimidae</taxon>
        <taxon>Panagrolaimus</taxon>
    </lineage>
</organism>
<evidence type="ECO:0000313" key="2">
    <source>
        <dbReference type="Proteomes" id="UP000887578"/>
    </source>
</evidence>
<dbReference type="InterPro" id="IPR011333">
    <property type="entry name" value="SKP1/BTB/POZ_sf"/>
</dbReference>
<dbReference type="SUPFAM" id="SSF54695">
    <property type="entry name" value="POZ domain"/>
    <property type="match status" value="1"/>
</dbReference>
<dbReference type="SMART" id="SM00225">
    <property type="entry name" value="BTB"/>
    <property type="match status" value="1"/>
</dbReference>
<dbReference type="InterPro" id="IPR002083">
    <property type="entry name" value="MATH/TRAF_dom"/>
</dbReference>
<dbReference type="CDD" id="cd18186">
    <property type="entry name" value="BTB_POZ_ZBTB_KLHL-like"/>
    <property type="match status" value="1"/>
</dbReference>
<sequence>MPEVPFAVKWEIPENRLLPLKDLVNGHLESASVSNIHGFHYRLRIYPNGDNDARRGQTWIYLELDLGKLNKVQANYTFTVKSANYSKHCRSIYEKSGGWGGVICSAKDFFDPQKKFIADGKLTVKCDGIFEVKAEFDFLKQIQNWDGGVLGDKLWWNNDSKDITIVADGMSREISRFLRAAHKNTLASTSQFFYETLCLKKQEIIENKSNYESNEVKIPNFSFKIVETAVKLLYECNFVTYLTLEELMSLLRFFNEYGFPGLKEKVESVLIKKISAANVCRLTNCSILTESLKLKEKCVEFLMVAFASKTPLSNANELDIGVIITVLQNSLYSVV</sequence>
<dbReference type="Proteomes" id="UP000887578">
    <property type="component" value="Unplaced"/>
</dbReference>
<dbReference type="SUPFAM" id="SSF49599">
    <property type="entry name" value="TRAF domain-like"/>
    <property type="match status" value="1"/>
</dbReference>
<accession>A0A914QZM4</accession>
<name>A0A914QZM4_9BILA</name>
<dbReference type="AlphaFoldDB" id="A0A914QZM4"/>
<proteinExistence type="predicted"/>